<feature type="binding site" evidence="3">
    <location>
        <position position="98"/>
    </location>
    <ligand>
        <name>Cu cation</name>
        <dbReference type="ChEBI" id="CHEBI:23378"/>
    </ligand>
</feature>
<dbReference type="Proteomes" id="UP001165413">
    <property type="component" value="Unassembled WGS sequence"/>
</dbReference>
<sequence>MHQHSGQSQNLFLVIAALVALVVGITFYKHFTARSDSPTIQASTVPDFAEQYGTEHIQWYPQPRQLTDFELITSNQQTMTNQALQNQWTLAFVGYTFCPDICPTTLAALNRAYADISAIASEFPVRVWFLSVDPKRDTPQRLADYVQFFNAEFMASTGEHSQLYPLVRSMGMMYAMAGDTSQPNYLVDHSGSIVLINPQGQVVGRFKPQSIPGQIAVSDTEQILADLPRIVGS</sequence>
<evidence type="ECO:0000256" key="5">
    <source>
        <dbReference type="SAM" id="Phobius"/>
    </source>
</evidence>
<dbReference type="RefSeq" id="WP_254100870.1">
    <property type="nucleotide sequence ID" value="NZ_JANATA010000014.1"/>
</dbReference>
<evidence type="ECO:0000313" key="8">
    <source>
        <dbReference type="Proteomes" id="UP001165413"/>
    </source>
</evidence>
<proteinExistence type="inferred from homology"/>
<feature type="domain" description="Thioredoxin" evidence="6">
    <location>
        <begin position="39"/>
        <end position="229"/>
    </location>
</feature>
<feature type="transmembrane region" description="Helical" evidence="5">
    <location>
        <begin position="12"/>
        <end position="31"/>
    </location>
</feature>
<comment type="caution">
    <text evidence="7">The sequence shown here is derived from an EMBL/GenBank/DDBJ whole genome shotgun (WGS) entry which is preliminary data.</text>
</comment>
<reference evidence="7" key="1">
    <citation type="submission" date="2022-07" db="EMBL/GenBank/DDBJ databases">
        <title>Characterization of the Novel Bacterium Alteromonas immobilis LMIT006 and Alteromonas gregis LMIT007.</title>
        <authorList>
            <person name="Lin X."/>
        </authorList>
    </citation>
    <scope>NUCLEOTIDE SEQUENCE</scope>
    <source>
        <strain evidence="7">LMIT007</strain>
    </source>
</reference>
<accession>A0AA41WZ61</accession>
<dbReference type="CDD" id="cd02968">
    <property type="entry name" value="SCO"/>
    <property type="match status" value="1"/>
</dbReference>
<evidence type="ECO:0000313" key="7">
    <source>
        <dbReference type="EMBL" id="MCP3429005.1"/>
    </source>
</evidence>
<comment type="similarity">
    <text evidence="1">Belongs to the SCO1/2 family.</text>
</comment>
<keyword evidence="5" id="KW-0812">Transmembrane</keyword>
<dbReference type="PROSITE" id="PS51352">
    <property type="entry name" value="THIOREDOXIN_2"/>
    <property type="match status" value="1"/>
</dbReference>
<evidence type="ECO:0000256" key="2">
    <source>
        <dbReference type="ARBA" id="ARBA00023008"/>
    </source>
</evidence>
<organism evidence="7 8">
    <name type="scientific">Opacimonas viscosa</name>
    <dbReference type="NCBI Taxonomy" id="2961944"/>
    <lineage>
        <taxon>Bacteria</taxon>
        <taxon>Pseudomonadati</taxon>
        <taxon>Pseudomonadota</taxon>
        <taxon>Gammaproteobacteria</taxon>
        <taxon>Alteromonadales</taxon>
        <taxon>Alteromonadaceae</taxon>
        <taxon>Opacimonas</taxon>
    </lineage>
</organism>
<evidence type="ECO:0000259" key="6">
    <source>
        <dbReference type="PROSITE" id="PS51352"/>
    </source>
</evidence>
<dbReference type="Gene3D" id="3.40.30.10">
    <property type="entry name" value="Glutaredoxin"/>
    <property type="match status" value="1"/>
</dbReference>
<dbReference type="GO" id="GO:0046872">
    <property type="term" value="F:metal ion binding"/>
    <property type="evidence" value="ECO:0007669"/>
    <property type="project" value="UniProtKB-KW"/>
</dbReference>
<dbReference type="InterPro" id="IPR036249">
    <property type="entry name" value="Thioredoxin-like_sf"/>
</dbReference>
<dbReference type="InterPro" id="IPR003782">
    <property type="entry name" value="SCO1/SenC"/>
</dbReference>
<keyword evidence="5" id="KW-1133">Transmembrane helix</keyword>
<dbReference type="PANTHER" id="PTHR12151">
    <property type="entry name" value="ELECTRON TRANSPORT PROTIN SCO1/SENC FAMILY MEMBER"/>
    <property type="match status" value="1"/>
</dbReference>
<dbReference type="InterPro" id="IPR013766">
    <property type="entry name" value="Thioredoxin_domain"/>
</dbReference>
<keyword evidence="5" id="KW-0472">Membrane</keyword>
<feature type="binding site" evidence="3">
    <location>
        <position position="102"/>
    </location>
    <ligand>
        <name>Cu cation</name>
        <dbReference type="ChEBI" id="CHEBI:23378"/>
    </ligand>
</feature>
<dbReference type="PANTHER" id="PTHR12151:SF25">
    <property type="entry name" value="LINALOOL DEHYDRATASE_ISOMERASE DOMAIN-CONTAINING PROTEIN"/>
    <property type="match status" value="1"/>
</dbReference>
<keyword evidence="3" id="KW-0479">Metal-binding</keyword>
<feature type="disulfide bond" description="Redox-active" evidence="4">
    <location>
        <begin position="98"/>
        <end position="102"/>
    </location>
</feature>
<protein>
    <submittedName>
        <fullName evidence="7">SCO family protein</fullName>
    </submittedName>
</protein>
<keyword evidence="8" id="KW-1185">Reference proteome</keyword>
<evidence type="ECO:0000256" key="1">
    <source>
        <dbReference type="ARBA" id="ARBA00010996"/>
    </source>
</evidence>
<dbReference type="Pfam" id="PF02630">
    <property type="entry name" value="SCO1-SenC"/>
    <property type="match status" value="1"/>
</dbReference>
<dbReference type="EMBL" id="JANATA010000014">
    <property type="protein sequence ID" value="MCP3429005.1"/>
    <property type="molecule type" value="Genomic_DNA"/>
</dbReference>
<gene>
    <name evidence="7" type="ORF">NLF92_08620</name>
</gene>
<name>A0AA41WZ61_9ALTE</name>
<evidence type="ECO:0000256" key="4">
    <source>
        <dbReference type="PIRSR" id="PIRSR603782-2"/>
    </source>
</evidence>
<evidence type="ECO:0000256" key="3">
    <source>
        <dbReference type="PIRSR" id="PIRSR603782-1"/>
    </source>
</evidence>
<feature type="binding site" evidence="3">
    <location>
        <position position="189"/>
    </location>
    <ligand>
        <name>Cu cation</name>
        <dbReference type="ChEBI" id="CHEBI:23378"/>
    </ligand>
</feature>
<keyword evidence="2 3" id="KW-0186">Copper</keyword>
<dbReference type="SUPFAM" id="SSF52833">
    <property type="entry name" value="Thioredoxin-like"/>
    <property type="match status" value="1"/>
</dbReference>
<keyword evidence="4" id="KW-1015">Disulfide bond</keyword>
<dbReference type="AlphaFoldDB" id="A0AA41WZ61"/>